<dbReference type="OMA" id="QENWSDC"/>
<dbReference type="Pfam" id="PF12777">
    <property type="entry name" value="MT"/>
    <property type="match status" value="1"/>
</dbReference>
<dbReference type="InterPro" id="IPR026983">
    <property type="entry name" value="DHC"/>
</dbReference>
<dbReference type="GO" id="GO:0007018">
    <property type="term" value="P:microtubule-based movement"/>
    <property type="evidence" value="ECO:0007669"/>
    <property type="project" value="InterPro"/>
</dbReference>
<dbReference type="OrthoDB" id="309250at2759"/>
<feature type="coiled-coil region" evidence="1">
    <location>
        <begin position="85"/>
        <end position="119"/>
    </location>
</feature>
<dbReference type="GO" id="GO:0051959">
    <property type="term" value="F:dynein light intermediate chain binding"/>
    <property type="evidence" value="ECO:0007669"/>
    <property type="project" value="InterPro"/>
</dbReference>
<evidence type="ECO:0000259" key="2">
    <source>
        <dbReference type="Pfam" id="PF12777"/>
    </source>
</evidence>
<reference evidence="3" key="1">
    <citation type="submission" date="2021-01" db="EMBL/GenBank/DDBJ databases">
        <authorList>
            <consortium name="Genoscope - CEA"/>
            <person name="William W."/>
        </authorList>
    </citation>
    <scope>NUCLEOTIDE SEQUENCE</scope>
</reference>
<feature type="domain" description="Dynein heavy chain coiled coil stalk" evidence="2">
    <location>
        <begin position="127"/>
        <end position="258"/>
    </location>
</feature>
<evidence type="ECO:0000313" key="3">
    <source>
        <dbReference type="EMBL" id="CAD8138685.1"/>
    </source>
</evidence>
<protein>
    <recommendedName>
        <fullName evidence="2">Dynein heavy chain coiled coil stalk domain-containing protein</fullName>
    </recommendedName>
</protein>
<keyword evidence="4" id="KW-1185">Reference proteome</keyword>
<gene>
    <name evidence="3" type="ORF">POCTA_138.1.T0100007</name>
</gene>
<keyword evidence="1" id="KW-0175">Coiled coil</keyword>
<comment type="caution">
    <text evidence="3">The sequence shown here is derived from an EMBL/GenBank/DDBJ whole genome shotgun (WGS) entry which is preliminary data.</text>
</comment>
<evidence type="ECO:0000256" key="1">
    <source>
        <dbReference type="SAM" id="Coils"/>
    </source>
</evidence>
<dbReference type="EMBL" id="CAJJDP010000009">
    <property type="protein sequence ID" value="CAD8138685.1"/>
    <property type="molecule type" value="Genomic_DNA"/>
</dbReference>
<dbReference type="InterPro" id="IPR024743">
    <property type="entry name" value="Dynein_HC_stalk"/>
</dbReference>
<dbReference type="Proteomes" id="UP000683925">
    <property type="component" value="Unassembled WGS sequence"/>
</dbReference>
<dbReference type="GO" id="GO:0030286">
    <property type="term" value="C:dynein complex"/>
    <property type="evidence" value="ECO:0007669"/>
    <property type="project" value="InterPro"/>
</dbReference>
<dbReference type="PANTHER" id="PTHR22878">
    <property type="entry name" value="DYNEIN HEAVY CHAIN 6, AXONEMAL-LIKE-RELATED"/>
    <property type="match status" value="1"/>
</dbReference>
<organism evidence="3 4">
    <name type="scientific">Paramecium octaurelia</name>
    <dbReference type="NCBI Taxonomy" id="43137"/>
    <lineage>
        <taxon>Eukaryota</taxon>
        <taxon>Sar</taxon>
        <taxon>Alveolata</taxon>
        <taxon>Ciliophora</taxon>
        <taxon>Intramacronucleata</taxon>
        <taxon>Oligohymenophorea</taxon>
        <taxon>Peniculida</taxon>
        <taxon>Parameciidae</taxon>
        <taxon>Paramecium</taxon>
    </lineage>
</organism>
<evidence type="ECO:0000313" key="4">
    <source>
        <dbReference type="Proteomes" id="UP000683925"/>
    </source>
</evidence>
<name>A0A8S1SEI0_PAROT</name>
<dbReference type="GO" id="GO:0045505">
    <property type="term" value="F:dynein intermediate chain binding"/>
    <property type="evidence" value="ECO:0007669"/>
    <property type="project" value="InterPro"/>
</dbReference>
<proteinExistence type="predicted"/>
<dbReference type="AlphaFoldDB" id="A0A8S1SEI0"/>
<accession>A0A8S1SEI0</accession>
<sequence length="274" mass="32443">MQKLISDLKSLEESKQLQKSKLHNLFLEFDQIKKKQSEILHPSNPKENLLLRIRPELFALVLEFLDLKTCFRFRLMSGRANICIMKQLHQKIKQLQDQSDNLEYQLNDLQNKYSQELINQDLLLIRQNAQNGLTQLNRADIEEIRIYSRPPQIVSKVISLVCILLDQNIKQNQENWSDCQKYLRDSNNLLNQLLQLEIEKISDSKLKLLQEIHNVQGQQVQNISKGCYGFYLFIKSIVEIRESKYYIIQNQKLNLEKSIKFNKSQIEKLQQISK</sequence>